<dbReference type="PANTHER" id="PTHR31480">
    <property type="entry name" value="BIFUNCTIONAL LYCOPENE CYCLASE/PHYTOENE SYNTHASE"/>
    <property type="match status" value="1"/>
</dbReference>
<evidence type="ECO:0000256" key="2">
    <source>
        <dbReference type="ARBA" id="ARBA00012396"/>
    </source>
</evidence>
<dbReference type="Proteomes" id="UP000195557">
    <property type="component" value="Unassembled WGS sequence"/>
</dbReference>
<dbReference type="GO" id="GO:0046905">
    <property type="term" value="F:15-cis-phytoene synthase activity"/>
    <property type="evidence" value="ECO:0007669"/>
    <property type="project" value="UniProtKB-EC"/>
</dbReference>
<evidence type="ECO:0000256" key="1">
    <source>
        <dbReference type="ARBA" id="ARBA00001805"/>
    </source>
</evidence>
<organism evidence="4">
    <name type="scientific">Ostreococcus tauri</name>
    <name type="common">Marine green alga</name>
    <dbReference type="NCBI Taxonomy" id="70448"/>
    <lineage>
        <taxon>Eukaryota</taxon>
        <taxon>Viridiplantae</taxon>
        <taxon>Chlorophyta</taxon>
        <taxon>Mamiellophyceae</taxon>
        <taxon>Mamiellales</taxon>
        <taxon>Bathycoccaceae</taxon>
        <taxon>Ostreococcus</taxon>
    </lineage>
</organism>
<dbReference type="SUPFAM" id="SSF48576">
    <property type="entry name" value="Terpenoid synthases"/>
    <property type="match status" value="1"/>
</dbReference>
<protein>
    <recommendedName>
        <fullName evidence="2">15-cis-phytoene synthase</fullName>
        <ecNumber evidence="2">2.5.1.32</ecNumber>
    </recommendedName>
</protein>
<dbReference type="AlphaFoldDB" id="A0A1Y5IEK7"/>
<dbReference type="InterPro" id="IPR002060">
    <property type="entry name" value="Squ/phyt_synthse"/>
</dbReference>
<accession>A0A1Y5IEK7</accession>
<proteinExistence type="predicted"/>
<dbReference type="GO" id="GO:0016117">
    <property type="term" value="P:carotenoid biosynthetic process"/>
    <property type="evidence" value="ECO:0007669"/>
    <property type="project" value="UniProtKB-KW"/>
</dbReference>
<reference evidence="4" key="1">
    <citation type="submission" date="2017-04" db="EMBL/GenBank/DDBJ databases">
        <title>Population genomics of picophytoplankton unveils novel chromosome hypervariability.</title>
        <authorList>
            <consortium name="DOE Joint Genome Institute"/>
            <person name="Blanc-Mathieu R."/>
            <person name="Krasovec M."/>
            <person name="Hebrard M."/>
            <person name="Yau S."/>
            <person name="Desgranges E."/>
            <person name="Martin J."/>
            <person name="Schackwitz W."/>
            <person name="Kuo A."/>
            <person name="Salin G."/>
            <person name="Donnadieu C."/>
            <person name="Desdevises Y."/>
            <person name="Sanchez-Ferandin S."/>
            <person name="Moreau H."/>
            <person name="Rivals E."/>
            <person name="Grigoriev I.V."/>
            <person name="Grimsley N."/>
            <person name="Eyre-Walker A."/>
            <person name="Piganeau G."/>
        </authorList>
    </citation>
    <scope>NUCLEOTIDE SEQUENCE [LARGE SCALE GENOMIC DNA]</scope>
    <source>
        <strain evidence="4">RCC 1115</strain>
    </source>
</reference>
<evidence type="ECO:0000256" key="3">
    <source>
        <dbReference type="ARBA" id="ARBA00022746"/>
    </source>
</evidence>
<name>A0A1Y5IEK7_OSTTA</name>
<dbReference type="EC" id="2.5.1.32" evidence="2"/>
<comment type="catalytic activity">
    <reaction evidence="1">
        <text>2 (2E,6E,10E)-geranylgeranyl diphosphate = 15-cis-phytoene + 2 diphosphate</text>
        <dbReference type="Rhea" id="RHEA:34475"/>
        <dbReference type="ChEBI" id="CHEBI:27787"/>
        <dbReference type="ChEBI" id="CHEBI:33019"/>
        <dbReference type="ChEBI" id="CHEBI:58756"/>
        <dbReference type="EC" id="2.5.1.32"/>
    </reaction>
</comment>
<dbReference type="eggNOG" id="KOG4411">
    <property type="taxonomic scope" value="Eukaryota"/>
</dbReference>
<dbReference type="InterPro" id="IPR008949">
    <property type="entry name" value="Isoprenoid_synthase_dom_sf"/>
</dbReference>
<dbReference type="Gene3D" id="1.10.600.10">
    <property type="entry name" value="Farnesyl Diphosphate Synthase"/>
    <property type="match status" value="1"/>
</dbReference>
<evidence type="ECO:0000313" key="4">
    <source>
        <dbReference type="EMBL" id="OUS47067.1"/>
    </source>
</evidence>
<dbReference type="EMBL" id="KZ155780">
    <property type="protein sequence ID" value="OUS47067.1"/>
    <property type="molecule type" value="Genomic_DNA"/>
</dbReference>
<sequence>MSATTVRRLAVASTVRTYAVDAVDDLRAALRHCVEVVRARDYETYLCTLALPRALAPTAFAIRALNCETGSIVGSASSSDAAVARLMWWSDALVGDDEGPGGTPAHPVARAVAATLGPEPSARARTWLKRMVEARIRDAREDGPPREIIDLERYASDAHGSAMTLALDACGIRNTDADHAASHLGKAIGLSALLRGTTAHSRQRRCYLPIDVCARHGVSTESVYRMEPSEGVRSAAHEVACAAKAHLDSARAMAERVPKEAKPFFLQAVTVGRYLDALEARDFDVFDETVAKGGAPLATQGAIAWHAFRGTSFSVNVKNFHHIQVSTSSNGLDVGRVKHASHLTADRVGRQVLLELGPHDAARPVRPSHLAPDRSERRPLLLRLRLVHVAQLLTRVERGRRSIADALQLDQRRVVVLVRARALVTQNQPAHVQSACF</sequence>
<gene>
    <name evidence="4" type="ORF">BE221DRAFT_73249</name>
</gene>
<keyword evidence="3" id="KW-0125">Carotenoid biosynthesis</keyword>
<dbReference type="Pfam" id="PF00494">
    <property type="entry name" value="SQS_PSY"/>
    <property type="match status" value="1"/>
</dbReference>